<sequence>METPLSKGKTMNKKLVKIAVAAVVAGAVTGICQAAYDAKDNETDQEK</sequence>
<reference evidence="1" key="1">
    <citation type="journal article" date="2021" name="Proc. Natl. Acad. Sci. U.S.A.">
        <title>A Catalog of Tens of Thousands of Viruses from Human Metagenomes Reveals Hidden Associations with Chronic Diseases.</title>
        <authorList>
            <person name="Tisza M.J."/>
            <person name="Buck C.B."/>
        </authorList>
    </citation>
    <scope>NUCLEOTIDE SEQUENCE</scope>
    <source>
        <strain evidence="1">CtPL34</strain>
    </source>
</reference>
<name>A0A8S5LX87_9CAUD</name>
<protein>
    <submittedName>
        <fullName evidence="1">Camelysin metallo-endopeptidase</fullName>
    </submittedName>
</protein>
<evidence type="ECO:0000313" key="1">
    <source>
        <dbReference type="EMBL" id="DAD74512.1"/>
    </source>
</evidence>
<proteinExistence type="predicted"/>
<accession>A0A8S5LX87</accession>
<organism evidence="1">
    <name type="scientific">Siphoviridae sp. ctPL34</name>
    <dbReference type="NCBI Taxonomy" id="2826322"/>
    <lineage>
        <taxon>Viruses</taxon>
        <taxon>Duplodnaviria</taxon>
        <taxon>Heunggongvirae</taxon>
        <taxon>Uroviricota</taxon>
        <taxon>Caudoviricetes</taxon>
    </lineage>
</organism>
<dbReference type="EMBL" id="BK014761">
    <property type="protein sequence ID" value="DAD74512.1"/>
    <property type="molecule type" value="Genomic_DNA"/>
</dbReference>